<dbReference type="AlphaFoldDB" id="A0A9W6CJN2"/>
<dbReference type="Gene3D" id="1.10.10.60">
    <property type="entry name" value="Homeodomain-like"/>
    <property type="match status" value="2"/>
</dbReference>
<dbReference type="RefSeq" id="WP_281808547.1">
    <property type="nucleotide sequence ID" value="NZ_BSDO01000005.1"/>
</dbReference>
<dbReference type="Proteomes" id="UP001144397">
    <property type="component" value="Unassembled WGS sequence"/>
</dbReference>
<evidence type="ECO:0000313" key="6">
    <source>
        <dbReference type="EMBL" id="GLI23696.1"/>
    </source>
</evidence>
<evidence type="ECO:0000256" key="3">
    <source>
        <dbReference type="ARBA" id="ARBA00023163"/>
    </source>
</evidence>
<dbReference type="SUPFAM" id="SSF46689">
    <property type="entry name" value="Homeodomain-like"/>
    <property type="match status" value="2"/>
</dbReference>
<evidence type="ECO:0000313" key="9">
    <source>
        <dbReference type="Proteomes" id="UP001245370"/>
    </source>
</evidence>
<evidence type="ECO:0000256" key="2">
    <source>
        <dbReference type="ARBA" id="ARBA00023125"/>
    </source>
</evidence>
<comment type="caution">
    <text evidence="6">The sequence shown here is derived from an EMBL/GenBank/DDBJ whole genome shotgun (WGS) entry which is preliminary data.</text>
</comment>
<dbReference type="EMBL" id="BSDO01000005">
    <property type="protein sequence ID" value="GLI23696.1"/>
    <property type="molecule type" value="Genomic_DNA"/>
</dbReference>
<feature type="region of interest" description="Disordered" evidence="4">
    <location>
        <begin position="158"/>
        <end position="183"/>
    </location>
</feature>
<evidence type="ECO:0000313" key="7">
    <source>
        <dbReference type="EMBL" id="MDR6335081.1"/>
    </source>
</evidence>
<evidence type="ECO:0000313" key="8">
    <source>
        <dbReference type="Proteomes" id="UP001144397"/>
    </source>
</evidence>
<dbReference type="PROSITE" id="PS01124">
    <property type="entry name" value="HTH_ARAC_FAMILY_2"/>
    <property type="match status" value="1"/>
</dbReference>
<evidence type="ECO:0000256" key="4">
    <source>
        <dbReference type="SAM" id="MobiDB-lite"/>
    </source>
</evidence>
<dbReference type="InterPro" id="IPR009057">
    <property type="entry name" value="Homeodomain-like_sf"/>
</dbReference>
<proteinExistence type="predicted"/>
<evidence type="ECO:0000256" key="1">
    <source>
        <dbReference type="ARBA" id="ARBA00023015"/>
    </source>
</evidence>
<keyword evidence="2" id="KW-0238">DNA-binding</keyword>
<protein>
    <submittedName>
        <fullName evidence="7">Transcriptional regulator GlxA family with amidase domain</fullName>
    </submittedName>
</protein>
<dbReference type="GO" id="GO:0003700">
    <property type="term" value="F:DNA-binding transcription factor activity"/>
    <property type="evidence" value="ECO:0007669"/>
    <property type="project" value="InterPro"/>
</dbReference>
<gene>
    <name evidence="7" type="ORF">GGQ86_003571</name>
    <name evidence="6" type="ORF">XFLAVUS301_33700</name>
</gene>
<feature type="domain" description="HTH araC/xylS-type" evidence="5">
    <location>
        <begin position="63"/>
        <end position="161"/>
    </location>
</feature>
<reference evidence="7 9" key="2">
    <citation type="submission" date="2023-07" db="EMBL/GenBank/DDBJ databases">
        <title>Genomic Encyclopedia of Type Strains, Phase IV (KMG-IV): sequencing the most valuable type-strain genomes for metagenomic binning, comparative biology and taxonomic classification.</title>
        <authorList>
            <person name="Goeker M."/>
        </authorList>
    </citation>
    <scope>NUCLEOTIDE SEQUENCE [LARGE SCALE GENOMIC DNA]</scope>
    <source>
        <strain evidence="7 9">DSM 338</strain>
    </source>
</reference>
<dbReference type="InterPro" id="IPR018060">
    <property type="entry name" value="HTH_AraC"/>
</dbReference>
<keyword evidence="9" id="KW-1185">Reference proteome</keyword>
<accession>A0A9W6CJN2</accession>
<dbReference type="Pfam" id="PF12833">
    <property type="entry name" value="HTH_18"/>
    <property type="match status" value="1"/>
</dbReference>
<dbReference type="InterPro" id="IPR050204">
    <property type="entry name" value="AraC_XylS_family_regulators"/>
</dbReference>
<dbReference type="PROSITE" id="PS00041">
    <property type="entry name" value="HTH_ARAC_FAMILY_1"/>
    <property type="match status" value="1"/>
</dbReference>
<name>A0A9W6CJN2_XANFL</name>
<dbReference type="GeneID" id="95764151"/>
<keyword evidence="1" id="KW-0805">Transcription regulation</keyword>
<organism evidence="6 8">
    <name type="scientific">Xanthobacter flavus</name>
    <dbReference type="NCBI Taxonomy" id="281"/>
    <lineage>
        <taxon>Bacteria</taxon>
        <taxon>Pseudomonadati</taxon>
        <taxon>Pseudomonadota</taxon>
        <taxon>Alphaproteobacteria</taxon>
        <taxon>Hyphomicrobiales</taxon>
        <taxon>Xanthobacteraceae</taxon>
        <taxon>Xanthobacter</taxon>
    </lineage>
</organism>
<dbReference type="SMART" id="SM00342">
    <property type="entry name" value="HTH_ARAC"/>
    <property type="match status" value="1"/>
</dbReference>
<dbReference type="EMBL" id="JAVDPY010000006">
    <property type="protein sequence ID" value="MDR6335081.1"/>
    <property type="molecule type" value="Genomic_DNA"/>
</dbReference>
<keyword evidence="3" id="KW-0804">Transcription</keyword>
<reference evidence="6" key="1">
    <citation type="submission" date="2022-12" db="EMBL/GenBank/DDBJ databases">
        <title>Reference genome sequencing for broad-spectrum identification of bacterial and archaeal isolates by mass spectrometry.</title>
        <authorList>
            <person name="Sekiguchi Y."/>
            <person name="Tourlousse D.M."/>
        </authorList>
    </citation>
    <scope>NUCLEOTIDE SEQUENCE</scope>
    <source>
        <strain evidence="6">301</strain>
    </source>
</reference>
<dbReference type="PANTHER" id="PTHR46796">
    <property type="entry name" value="HTH-TYPE TRANSCRIPTIONAL ACTIVATOR RHAS-RELATED"/>
    <property type="match status" value="1"/>
</dbReference>
<dbReference type="InterPro" id="IPR018062">
    <property type="entry name" value="HTH_AraC-typ_CS"/>
</dbReference>
<dbReference type="PANTHER" id="PTHR46796:SF14">
    <property type="entry name" value="TRANSCRIPTIONAL REGULATORY PROTEIN"/>
    <property type="match status" value="1"/>
</dbReference>
<feature type="compositionally biased region" description="Low complexity" evidence="4">
    <location>
        <begin position="164"/>
        <end position="183"/>
    </location>
</feature>
<evidence type="ECO:0000259" key="5">
    <source>
        <dbReference type="PROSITE" id="PS01124"/>
    </source>
</evidence>
<dbReference type="Proteomes" id="UP001245370">
    <property type="component" value="Unassembled WGS sequence"/>
</dbReference>
<dbReference type="GO" id="GO:0043565">
    <property type="term" value="F:sequence-specific DNA binding"/>
    <property type="evidence" value="ECO:0007669"/>
    <property type="project" value="InterPro"/>
</dbReference>
<sequence>MSFHAAPSAAAAAMPAQAHAELNAEVRRLGLLTPHPAPDDRAIPAPAPKPARARSGLVAWRLKRVLSFMEEHYWQPVTLAEMARVAGLSRMHFAAQFRISTGAKPHEYLLRLRVERAQKLMMESDEPLAQVAFSVGFQTQAHFTTVFRRFAATTPHRWRSEQMARTPRGGAAAPRALGSAHQA</sequence>